<evidence type="ECO:0000256" key="1">
    <source>
        <dbReference type="SAM" id="MobiDB-lite"/>
    </source>
</evidence>
<dbReference type="RefSeq" id="YP_009483074.1">
    <property type="nucleotide sequence ID" value="NC_037667.1"/>
</dbReference>
<organism evidence="2">
    <name type="scientific">Pandoravirus quercus</name>
    <dbReference type="NCBI Taxonomy" id="2107709"/>
    <lineage>
        <taxon>Viruses</taxon>
        <taxon>Pandoravirus</taxon>
    </lineage>
</organism>
<dbReference type="EMBL" id="MG011689">
    <property type="protein sequence ID" value="AVK74805.1"/>
    <property type="molecule type" value="Genomic_DNA"/>
</dbReference>
<dbReference type="KEGG" id="vg:36843946"/>
<dbReference type="GeneID" id="36843946"/>
<accession>A0A2U7U8U5</accession>
<feature type="region of interest" description="Disordered" evidence="1">
    <location>
        <begin position="1"/>
        <end position="26"/>
    </location>
</feature>
<name>A0A2U7U8U5_9VIRU</name>
<dbReference type="Proteomes" id="UP000248852">
    <property type="component" value="Segment"/>
</dbReference>
<gene>
    <name evidence="2" type="ORF">pqer_cds_383</name>
</gene>
<protein>
    <submittedName>
        <fullName evidence="2">Uncharacterized protein</fullName>
    </submittedName>
</protein>
<evidence type="ECO:0000313" key="2">
    <source>
        <dbReference type="EMBL" id="AVK74805.1"/>
    </source>
</evidence>
<proteinExistence type="predicted"/>
<sequence length="66" mass="7400">MGLPPILGPRRGRPPKPHRSLPRPAGADSVWMRWRRIWASWWGGADVPHSFDVVPMAVHTATPTPQ</sequence>
<feature type="compositionally biased region" description="Basic residues" evidence="1">
    <location>
        <begin position="10"/>
        <end position="21"/>
    </location>
</feature>
<reference evidence="2" key="1">
    <citation type="journal article" date="2018" name="Nat. Commun.">
        <title>Diversity and evolution of the emerging Pandoraviridae family.</title>
        <authorList>
            <person name="Legendre M."/>
            <person name="Fabre E."/>
            <person name="Poirot O."/>
            <person name="Jeudy S."/>
            <person name="Lartigue A."/>
            <person name="Alempic J.M."/>
            <person name="Beucher L."/>
            <person name="Philippe N."/>
            <person name="Bertaux L."/>
            <person name="Christo-Foroux E."/>
            <person name="Labadie K."/>
            <person name="Coute Y."/>
            <person name="Abergel C."/>
            <person name="Claverie J.M."/>
        </authorList>
    </citation>
    <scope>NUCLEOTIDE SEQUENCE [LARGE SCALE GENOMIC DNA]</scope>
    <source>
        <strain evidence="2">Quercus</strain>
    </source>
</reference>